<dbReference type="Proteomes" id="UP000524246">
    <property type="component" value="Unassembled WGS sequence"/>
</dbReference>
<sequence length="194" mass="22511">MAFTLGFYSFNVNLNDPTRGVYASFRLKTPRHPLESLEHLYARALAYAHAFEEGLSFSQGLFEEKEPTIWKKAFDGSIEKWIQVGVPDKKKFERALKQNPFAHFSIYFYEPQDIDAFCWMLRGSKTNWVENVSFFQIDSELLKDLGGNESFNSDWDINLIDSSMYLTANGIDYLSEIESIDIWNAFQRAIQNSN</sequence>
<comment type="caution">
    <text evidence="1">The sequence shown here is derived from an EMBL/GenBank/DDBJ whole genome shotgun (WGS) entry which is preliminary data.</text>
</comment>
<dbReference type="PANTHER" id="PTHR38784">
    <property type="entry name" value="SUCROSE PHOSPHORYLASE"/>
    <property type="match status" value="1"/>
</dbReference>
<reference evidence="1 2" key="1">
    <citation type="journal article" date="2020" name="Biotechnol. Biofuels">
        <title>New insights from the biogas microbiome by comprehensive genome-resolved metagenomics of nearly 1600 species originating from multiple anaerobic digesters.</title>
        <authorList>
            <person name="Campanaro S."/>
            <person name="Treu L."/>
            <person name="Rodriguez-R L.M."/>
            <person name="Kovalovszki A."/>
            <person name="Ziels R.M."/>
            <person name="Maus I."/>
            <person name="Zhu X."/>
            <person name="Kougias P.G."/>
            <person name="Basile A."/>
            <person name="Luo G."/>
            <person name="Schluter A."/>
            <person name="Konstantinidis K.T."/>
            <person name="Angelidaki I."/>
        </authorList>
    </citation>
    <scope>NUCLEOTIDE SEQUENCE [LARGE SCALE GENOMIC DNA]</scope>
    <source>
        <strain evidence="1">AS27yjCOA_65</strain>
    </source>
</reference>
<dbReference type="SMART" id="SM01322">
    <property type="entry name" value="YaeQ"/>
    <property type="match status" value="1"/>
</dbReference>
<gene>
    <name evidence="1" type="ORF">GYA55_03105</name>
</gene>
<dbReference type="AlphaFoldDB" id="A0A7X9FQ15"/>
<proteinExistence type="predicted"/>
<evidence type="ECO:0000313" key="2">
    <source>
        <dbReference type="Proteomes" id="UP000524246"/>
    </source>
</evidence>
<evidence type="ECO:0000313" key="1">
    <source>
        <dbReference type="EMBL" id="NMC62134.1"/>
    </source>
</evidence>
<protein>
    <submittedName>
        <fullName evidence="1">YaeQ family protein</fullName>
    </submittedName>
</protein>
<dbReference type="InterPro" id="IPR011335">
    <property type="entry name" value="Restrct_endonuc-II-like"/>
</dbReference>
<name>A0A7X9FQ15_9DELT</name>
<dbReference type="Gene3D" id="3.10.640.10">
    <property type="entry name" value="Restriction endonuclease-like alpha-beta roll domain"/>
    <property type="match status" value="1"/>
</dbReference>
<dbReference type="EMBL" id="JAAZON010000120">
    <property type="protein sequence ID" value="NMC62134.1"/>
    <property type="molecule type" value="Genomic_DNA"/>
</dbReference>
<dbReference type="InterPro" id="IPR009822">
    <property type="entry name" value="YaeQ"/>
</dbReference>
<dbReference type="PANTHER" id="PTHR38784:SF1">
    <property type="entry name" value="SUCROSE PHOSPHORYLASE"/>
    <property type="match status" value="1"/>
</dbReference>
<accession>A0A7X9FQ15</accession>
<dbReference type="SUPFAM" id="SSF52980">
    <property type="entry name" value="Restriction endonuclease-like"/>
    <property type="match status" value="1"/>
</dbReference>
<dbReference type="Pfam" id="PF07152">
    <property type="entry name" value="YaeQ"/>
    <property type="match status" value="1"/>
</dbReference>
<organism evidence="1 2">
    <name type="scientific">SAR324 cluster bacterium</name>
    <dbReference type="NCBI Taxonomy" id="2024889"/>
    <lineage>
        <taxon>Bacteria</taxon>
        <taxon>Deltaproteobacteria</taxon>
        <taxon>SAR324 cluster</taxon>
    </lineage>
</organism>
<dbReference type="InterPro" id="IPR038590">
    <property type="entry name" value="YaeQ_sf"/>
</dbReference>